<feature type="transmembrane region" description="Helical" evidence="8">
    <location>
        <begin position="336"/>
        <end position="356"/>
    </location>
</feature>
<keyword evidence="7 8" id="KW-0472">Membrane</keyword>
<dbReference type="AlphaFoldDB" id="A0A1G9CPT0"/>
<feature type="transmembrane region" description="Helical" evidence="8">
    <location>
        <begin position="368"/>
        <end position="394"/>
    </location>
</feature>
<dbReference type="PANTHER" id="PTHR21716">
    <property type="entry name" value="TRANSMEMBRANE PROTEIN"/>
    <property type="match status" value="1"/>
</dbReference>
<gene>
    <name evidence="9" type="ORF">SAMN05660472_01523</name>
</gene>
<proteinExistence type="inferred from homology"/>
<dbReference type="EMBL" id="FNFP01000002">
    <property type="protein sequence ID" value="SDK53586.1"/>
    <property type="molecule type" value="Genomic_DNA"/>
</dbReference>
<dbReference type="InterPro" id="IPR002549">
    <property type="entry name" value="AI-2E-like"/>
</dbReference>
<sequence>METTAIETISRNIKIMVEGAGFTEFFTFLTQLALFLLLCFIIYYLIHIGNQYVEKDNKVNVGKKQIYQFIFIFIVLLLMIFMFRIRGLLFQILGPFVFAIVLAYILNPIVHFLYTKGIPRIWGVLLLYLTIMCIILILSFTLIPRITEEVKRLIELMPQYSNDIYDYLYDVYLKYDRNLQNLPPELDGIKGLLRLNIDRIEAIIFGAVTAITNILLNVFSKVIGLVLIPILAFYFLKDVDKFKRSIVLLIPKSCRHQVIKIAEDIDKVLGGFIRGQLTVAAFVGLLTTISLLILRVEFAVLVGLIAGTANIIPYFGPVIGIVPGVLFALMDGPIKALWVIIVFTVIQQIESGIIAPKVVGKSVGIHPVYVILALIIGGKFFGVIGLLIAVPAAATIKVLGKHFISYVAKF</sequence>
<evidence type="ECO:0000313" key="10">
    <source>
        <dbReference type="Proteomes" id="UP000198718"/>
    </source>
</evidence>
<evidence type="ECO:0000256" key="7">
    <source>
        <dbReference type="ARBA" id="ARBA00023136"/>
    </source>
</evidence>
<feature type="transmembrane region" description="Helical" evidence="8">
    <location>
        <begin position="121"/>
        <end position="143"/>
    </location>
</feature>
<reference evidence="9 10" key="1">
    <citation type="submission" date="2016-10" db="EMBL/GenBank/DDBJ databases">
        <authorList>
            <person name="de Groot N.N."/>
        </authorList>
    </citation>
    <scope>NUCLEOTIDE SEQUENCE [LARGE SCALE GENOMIC DNA]</scope>
    <source>
        <strain evidence="9 10">DSM 18346</strain>
    </source>
</reference>
<name>A0A1G9CPT0_9FIRM</name>
<evidence type="ECO:0000256" key="8">
    <source>
        <dbReference type="SAM" id="Phobius"/>
    </source>
</evidence>
<feature type="transmembrane region" description="Helical" evidence="8">
    <location>
        <begin position="203"/>
        <end position="236"/>
    </location>
</feature>
<keyword evidence="4" id="KW-1003">Cell membrane</keyword>
<feature type="transmembrane region" description="Helical" evidence="8">
    <location>
        <begin position="92"/>
        <end position="114"/>
    </location>
</feature>
<dbReference type="GO" id="GO:0005886">
    <property type="term" value="C:plasma membrane"/>
    <property type="evidence" value="ECO:0007669"/>
    <property type="project" value="UniProtKB-SubCell"/>
</dbReference>
<comment type="similarity">
    <text evidence="2">Belongs to the autoinducer-2 exporter (AI-2E) (TC 2.A.86) family.</text>
</comment>
<feature type="transmembrane region" description="Helical" evidence="8">
    <location>
        <begin position="277"/>
        <end position="305"/>
    </location>
</feature>
<accession>A0A1G9CPT0</accession>
<evidence type="ECO:0000256" key="6">
    <source>
        <dbReference type="ARBA" id="ARBA00022989"/>
    </source>
</evidence>
<keyword evidence="10" id="KW-1185">Reference proteome</keyword>
<evidence type="ECO:0000256" key="2">
    <source>
        <dbReference type="ARBA" id="ARBA00009773"/>
    </source>
</evidence>
<protein>
    <submittedName>
        <fullName evidence="9">Sporulation integral membrane protein YtvI</fullName>
    </submittedName>
</protein>
<evidence type="ECO:0000256" key="3">
    <source>
        <dbReference type="ARBA" id="ARBA00022448"/>
    </source>
</evidence>
<dbReference type="PANTHER" id="PTHR21716:SF53">
    <property type="entry name" value="PERMEASE PERM-RELATED"/>
    <property type="match status" value="1"/>
</dbReference>
<evidence type="ECO:0000256" key="4">
    <source>
        <dbReference type="ARBA" id="ARBA00022475"/>
    </source>
</evidence>
<dbReference type="STRING" id="393762.SAMN05660472_01523"/>
<dbReference type="GO" id="GO:0055085">
    <property type="term" value="P:transmembrane transport"/>
    <property type="evidence" value="ECO:0007669"/>
    <property type="project" value="TreeGrafter"/>
</dbReference>
<feature type="transmembrane region" description="Helical" evidence="8">
    <location>
        <begin position="25"/>
        <end position="46"/>
    </location>
</feature>
<feature type="transmembrane region" description="Helical" evidence="8">
    <location>
        <begin position="66"/>
        <end position="86"/>
    </location>
</feature>
<comment type="subcellular location">
    <subcellularLocation>
        <location evidence="1">Cell membrane</location>
        <topology evidence="1">Multi-pass membrane protein</topology>
    </subcellularLocation>
</comment>
<dbReference type="Proteomes" id="UP000198718">
    <property type="component" value="Unassembled WGS sequence"/>
</dbReference>
<evidence type="ECO:0000256" key="1">
    <source>
        <dbReference type="ARBA" id="ARBA00004651"/>
    </source>
</evidence>
<keyword evidence="5 8" id="KW-0812">Transmembrane</keyword>
<dbReference type="OrthoDB" id="9793390at2"/>
<keyword evidence="3" id="KW-0813">Transport</keyword>
<organism evidence="9 10">
    <name type="scientific">Natronincola ferrireducens</name>
    <dbReference type="NCBI Taxonomy" id="393762"/>
    <lineage>
        <taxon>Bacteria</taxon>
        <taxon>Bacillati</taxon>
        <taxon>Bacillota</taxon>
        <taxon>Clostridia</taxon>
        <taxon>Peptostreptococcales</taxon>
        <taxon>Natronincolaceae</taxon>
        <taxon>Natronincola</taxon>
    </lineage>
</organism>
<dbReference type="RefSeq" id="WP_090552937.1">
    <property type="nucleotide sequence ID" value="NZ_FNFP01000002.1"/>
</dbReference>
<evidence type="ECO:0000256" key="5">
    <source>
        <dbReference type="ARBA" id="ARBA00022692"/>
    </source>
</evidence>
<evidence type="ECO:0000313" key="9">
    <source>
        <dbReference type="EMBL" id="SDK53586.1"/>
    </source>
</evidence>
<dbReference type="Pfam" id="PF01594">
    <property type="entry name" value="AI-2E_transport"/>
    <property type="match status" value="1"/>
</dbReference>
<keyword evidence="6 8" id="KW-1133">Transmembrane helix</keyword>